<dbReference type="RefSeq" id="WP_070088368.1">
    <property type="nucleotide sequence ID" value="NZ_CABMJS010000012.1"/>
</dbReference>
<evidence type="ECO:0000313" key="3">
    <source>
        <dbReference type="Proteomes" id="UP000813420"/>
    </source>
</evidence>
<protein>
    <submittedName>
        <fullName evidence="2">HD domain-containing protein</fullName>
    </submittedName>
</protein>
<accession>A0A9D2VZ44</accession>
<dbReference type="OrthoDB" id="9802385at2"/>
<dbReference type="PANTHER" id="PTHR46246:SF1">
    <property type="entry name" value="GUANOSINE-3',5'-BIS(DIPHOSPHATE) 3'-PYROPHOSPHOHYDROLASE MESH1"/>
    <property type="match status" value="1"/>
</dbReference>
<proteinExistence type="predicted"/>
<dbReference type="Pfam" id="PF13328">
    <property type="entry name" value="HD_4"/>
    <property type="match status" value="1"/>
</dbReference>
<evidence type="ECO:0000259" key="1">
    <source>
        <dbReference type="SMART" id="SM00471"/>
    </source>
</evidence>
<organism evidence="2 3">
    <name type="scientific">Merdimonas faecis</name>
    <dbReference type="NCBI Taxonomy" id="1653435"/>
    <lineage>
        <taxon>Bacteria</taxon>
        <taxon>Bacillati</taxon>
        <taxon>Bacillota</taxon>
        <taxon>Clostridia</taxon>
        <taxon>Lachnospirales</taxon>
        <taxon>Lachnospiraceae</taxon>
        <taxon>Merdimonas</taxon>
    </lineage>
</organism>
<comment type="caution">
    <text evidence="2">The sequence shown here is derived from an EMBL/GenBank/DDBJ whole genome shotgun (WGS) entry which is preliminary data.</text>
</comment>
<reference evidence="2" key="2">
    <citation type="submission" date="2021-09" db="EMBL/GenBank/DDBJ databases">
        <authorList>
            <person name="Gilroy R."/>
        </authorList>
    </citation>
    <scope>NUCLEOTIDE SEQUENCE</scope>
    <source>
        <strain evidence="2">USAMLcec4-12693</strain>
    </source>
</reference>
<dbReference type="GO" id="GO:0008893">
    <property type="term" value="F:guanosine-3',5'-bis(diphosphate) 3'-diphosphatase activity"/>
    <property type="evidence" value="ECO:0007669"/>
    <property type="project" value="TreeGrafter"/>
</dbReference>
<name>A0A9D2VZ44_9FIRM</name>
<dbReference type="Gene3D" id="1.10.3210.10">
    <property type="entry name" value="Hypothetical protein af1432"/>
    <property type="match status" value="1"/>
</dbReference>
<evidence type="ECO:0000313" key="2">
    <source>
        <dbReference type="EMBL" id="HJH50518.1"/>
    </source>
</evidence>
<dbReference type="SUPFAM" id="SSF109604">
    <property type="entry name" value="HD-domain/PDEase-like"/>
    <property type="match status" value="1"/>
</dbReference>
<dbReference type="SMART" id="SM00471">
    <property type="entry name" value="HDc"/>
    <property type="match status" value="1"/>
</dbReference>
<dbReference type="PANTHER" id="PTHR46246">
    <property type="entry name" value="GUANOSINE-3',5'-BIS(DIPHOSPHATE) 3'-PYROPHOSPHOHYDROLASE MESH1"/>
    <property type="match status" value="1"/>
</dbReference>
<gene>
    <name evidence="2" type="ORF">K8V39_09670</name>
</gene>
<feature type="domain" description="HD/PDEase" evidence="1">
    <location>
        <begin position="21"/>
        <end position="128"/>
    </location>
</feature>
<dbReference type="EMBL" id="DYXE01000081">
    <property type="protein sequence ID" value="HJH50518.1"/>
    <property type="molecule type" value="Genomic_DNA"/>
</dbReference>
<dbReference type="AlphaFoldDB" id="A0A9D2VZ44"/>
<dbReference type="InterPro" id="IPR003607">
    <property type="entry name" value="HD/PDEase_dom"/>
</dbReference>
<dbReference type="InterPro" id="IPR052194">
    <property type="entry name" value="MESH1"/>
</dbReference>
<dbReference type="Proteomes" id="UP000813420">
    <property type="component" value="Unassembled WGS sequence"/>
</dbReference>
<sequence>MIDKAIEFATKAHEGQLRKGTSRPYIVHPIEVGDIVSTMTRDEEVISAAILHDTIEDCEGISQRILAQTFSERVASMVAQESEDKSRTWMERKRATIEHLRTASREVQMIGLADKLSNMRDIDRDYPIVGEELWNRFRMKDKNTIGWYYKGVRDALQEGFCGVAAYEEYCRLIEKNFG</sequence>
<reference evidence="2" key="1">
    <citation type="journal article" date="2021" name="PeerJ">
        <title>Extensive microbial diversity within the chicken gut microbiome revealed by metagenomics and culture.</title>
        <authorList>
            <person name="Gilroy R."/>
            <person name="Ravi A."/>
            <person name="Getino M."/>
            <person name="Pursley I."/>
            <person name="Horton D.L."/>
            <person name="Alikhan N.F."/>
            <person name="Baker D."/>
            <person name="Gharbi K."/>
            <person name="Hall N."/>
            <person name="Watson M."/>
            <person name="Adriaenssens E.M."/>
            <person name="Foster-Nyarko E."/>
            <person name="Jarju S."/>
            <person name="Secka A."/>
            <person name="Antonio M."/>
            <person name="Oren A."/>
            <person name="Chaudhuri R.R."/>
            <person name="La Ragione R."/>
            <person name="Hildebrand F."/>
            <person name="Pallen M.J."/>
        </authorList>
    </citation>
    <scope>NUCLEOTIDE SEQUENCE</scope>
    <source>
        <strain evidence="2">USAMLcec4-12693</strain>
    </source>
</reference>